<dbReference type="AlphaFoldDB" id="A0AAV4MED5"/>
<organism evidence="2 3">
    <name type="scientific">Caerostris extrusa</name>
    <name type="common">Bark spider</name>
    <name type="synonym">Caerostris bankana</name>
    <dbReference type="NCBI Taxonomy" id="172846"/>
    <lineage>
        <taxon>Eukaryota</taxon>
        <taxon>Metazoa</taxon>
        <taxon>Ecdysozoa</taxon>
        <taxon>Arthropoda</taxon>
        <taxon>Chelicerata</taxon>
        <taxon>Arachnida</taxon>
        <taxon>Araneae</taxon>
        <taxon>Araneomorphae</taxon>
        <taxon>Entelegynae</taxon>
        <taxon>Araneoidea</taxon>
        <taxon>Araneidae</taxon>
        <taxon>Caerostris</taxon>
    </lineage>
</organism>
<dbReference type="EMBL" id="BPLR01019683">
    <property type="protein sequence ID" value="GIX70532.1"/>
    <property type="molecule type" value="Genomic_DNA"/>
</dbReference>
<reference evidence="2 3" key="1">
    <citation type="submission" date="2021-06" db="EMBL/GenBank/DDBJ databases">
        <title>Caerostris extrusa draft genome.</title>
        <authorList>
            <person name="Kono N."/>
            <person name="Arakawa K."/>
        </authorList>
    </citation>
    <scope>NUCLEOTIDE SEQUENCE [LARGE SCALE GENOMIC DNA]</scope>
</reference>
<dbReference type="PANTHER" id="PTHR15967">
    <property type="entry name" value="E2F-ASSOCIATED PHOSPHOPROTEIN"/>
    <property type="match status" value="1"/>
</dbReference>
<dbReference type="Proteomes" id="UP001054945">
    <property type="component" value="Unassembled WGS sequence"/>
</dbReference>
<feature type="region of interest" description="Disordered" evidence="1">
    <location>
        <begin position="1"/>
        <end position="22"/>
    </location>
</feature>
<gene>
    <name evidence="2" type="primary">Eapp</name>
    <name evidence="2" type="ORF">CEXT_538501</name>
</gene>
<protein>
    <submittedName>
        <fullName evidence="2">E2F-associated phosphoprotein</fullName>
    </submittedName>
</protein>
<sequence>MEDEYIVEEYSDEDYDTSSSDDEVQTFIKKQCGLIEIEDDFEAEVDKVMTAHIQKLKYSKLETQENDIIPTSAKDVSENKAAASKQTKINDELFYDPDMDDEDEKWINEKRRSYIFPSPDKNANSKLKPLPNSDAVLNCPACLSLLCLDCQRHEIYKGQYRAMFVSNCKIMDSETLSYPSKKKKSSRKNEDAPTSNEKETFNPVRCSICNTEVAVYDKEEIYHFFNVLASY</sequence>
<proteinExistence type="predicted"/>
<evidence type="ECO:0000313" key="2">
    <source>
        <dbReference type="EMBL" id="GIX70532.1"/>
    </source>
</evidence>
<dbReference type="PANTHER" id="PTHR15967:SF0">
    <property type="entry name" value="E2F-ASSOCIATED PHOSPHOPROTEIN"/>
    <property type="match status" value="1"/>
</dbReference>
<keyword evidence="3" id="KW-1185">Reference proteome</keyword>
<dbReference type="InterPro" id="IPR019370">
    <property type="entry name" value="E2F-assoc_phosphoprotein"/>
</dbReference>
<feature type="compositionally biased region" description="Basic and acidic residues" evidence="1">
    <location>
        <begin position="187"/>
        <end position="199"/>
    </location>
</feature>
<evidence type="ECO:0000256" key="1">
    <source>
        <dbReference type="SAM" id="MobiDB-lite"/>
    </source>
</evidence>
<dbReference type="Pfam" id="PF10238">
    <property type="entry name" value="Eapp_C"/>
    <property type="match status" value="1"/>
</dbReference>
<comment type="caution">
    <text evidence="2">The sequence shown here is derived from an EMBL/GenBank/DDBJ whole genome shotgun (WGS) entry which is preliminary data.</text>
</comment>
<accession>A0AAV4MED5</accession>
<feature type="region of interest" description="Disordered" evidence="1">
    <location>
        <begin position="179"/>
        <end position="199"/>
    </location>
</feature>
<name>A0AAV4MED5_CAEEX</name>
<evidence type="ECO:0000313" key="3">
    <source>
        <dbReference type="Proteomes" id="UP001054945"/>
    </source>
</evidence>
<dbReference type="GO" id="GO:0005634">
    <property type="term" value="C:nucleus"/>
    <property type="evidence" value="ECO:0007669"/>
    <property type="project" value="TreeGrafter"/>
</dbReference>